<dbReference type="RefSeq" id="XP_049308076.1">
    <property type="nucleotide sequence ID" value="XM_049452119.1"/>
</dbReference>
<accession>A0ABM3JFR0</accession>
<evidence type="ECO:0000313" key="2">
    <source>
        <dbReference type="Proteomes" id="UP001652620"/>
    </source>
</evidence>
<dbReference type="Proteomes" id="UP001652620">
    <property type="component" value="Chromosome 3"/>
</dbReference>
<protein>
    <submittedName>
        <fullName evidence="3">PiggyBac transposable element-derived protein 3-like</fullName>
    </submittedName>
</protein>
<gene>
    <name evidence="3" type="primary">LOC125777360</name>
</gene>
<dbReference type="PANTHER" id="PTHR47272:SF2">
    <property type="entry name" value="PIGGYBAC TRANSPOSABLE ELEMENT-DERIVED PROTEIN 3-LIKE"/>
    <property type="match status" value="1"/>
</dbReference>
<feature type="domain" description="PiggyBac transposable element-derived protein" evidence="1">
    <location>
        <begin position="1"/>
        <end position="310"/>
    </location>
</feature>
<keyword evidence="2" id="KW-1185">Reference proteome</keyword>
<dbReference type="GeneID" id="125777360"/>
<name>A0ABM3JFR0_BACDO</name>
<dbReference type="PANTHER" id="PTHR47272">
    <property type="entry name" value="DDE_TNP_1_7 DOMAIN-CONTAINING PROTEIN"/>
    <property type="match status" value="1"/>
</dbReference>
<sequence length="438" mass="51180">MGCMRLGRMTTFWNTILSIELFKNTMSLKRFRQLRLNLHFIDNLLIPPNCNDKFFKIRPLIETIRKRCQEEPVEEDVCIDEQIIPFKGKLSCKIYQEGKPNPWGIKNYVLCGKSGFPYEFELYQGKNTNLDENLVRTVDFSSAIVLHLCKRLTKSGHNLYFDNFFNSYNLLEILSQRNINAAGTARVNRFGRTTFVSDKDLLKQGRGSSGCLVSTDGKICIVKWLDNKPIYLASNFVAIGEQDVAKRFCKMTKETIEVKRPKIMKEYNESKGGVDLLDQLISYYRIFLKPSKWILRITSHFIDFALVSSWILYKKNCNRHKIPTKDIMKLHDFRMKVANRLVLFEKAATIRKRGRPMSIINSDVRPSSKVRRYETRPQKEVSEDRVDHFPAHDGKTSQTRCKNIGCRRRTYFICTKCKIHLCVSNENNCFLNYHKSLN</sequence>
<reference evidence="3" key="1">
    <citation type="submission" date="2025-08" db="UniProtKB">
        <authorList>
            <consortium name="RefSeq"/>
        </authorList>
    </citation>
    <scope>IDENTIFICATION</scope>
    <source>
        <tissue evidence="3">Adult</tissue>
    </source>
</reference>
<organism evidence="2 3">
    <name type="scientific">Bactrocera dorsalis</name>
    <name type="common">Oriental fruit fly</name>
    <name type="synonym">Dacus dorsalis</name>
    <dbReference type="NCBI Taxonomy" id="27457"/>
    <lineage>
        <taxon>Eukaryota</taxon>
        <taxon>Metazoa</taxon>
        <taxon>Ecdysozoa</taxon>
        <taxon>Arthropoda</taxon>
        <taxon>Hexapoda</taxon>
        <taxon>Insecta</taxon>
        <taxon>Pterygota</taxon>
        <taxon>Neoptera</taxon>
        <taxon>Endopterygota</taxon>
        <taxon>Diptera</taxon>
        <taxon>Brachycera</taxon>
        <taxon>Muscomorpha</taxon>
        <taxon>Tephritoidea</taxon>
        <taxon>Tephritidae</taxon>
        <taxon>Bactrocera</taxon>
        <taxon>Bactrocera</taxon>
    </lineage>
</organism>
<dbReference type="Pfam" id="PF13843">
    <property type="entry name" value="DDE_Tnp_1_7"/>
    <property type="match status" value="1"/>
</dbReference>
<evidence type="ECO:0000259" key="1">
    <source>
        <dbReference type="Pfam" id="PF13843"/>
    </source>
</evidence>
<proteinExistence type="predicted"/>
<evidence type="ECO:0000313" key="3">
    <source>
        <dbReference type="RefSeq" id="XP_049308076.1"/>
    </source>
</evidence>
<dbReference type="InterPro" id="IPR029526">
    <property type="entry name" value="PGBD"/>
</dbReference>